<sequence>MNTMIAPCGLYSTSHQLEDNNFCIDYGGYLFLFSYDYRHVQEPPKLITARSTTHNLKERFSWQRALELLELIDGDNSDLDVPDNDDPVLDGNYQPSLQEESNSEDGSDDEDPIPEPTDHSRGRKHADVHDNGSWTGQETASGSSRTLRRRRQSQEIEADSSEDDLEESTPRRTKKMKKGDSEQGSGLRWKAAPLTPNLAEYQHQDETDLDRHGWTPLDYFEQYMDRDLMMTIAECSNAMSLSKSGEPLNVTTDEIYHFFGACILMSCIRYPTIRMYWSKALKITAITDKFTRARFFKLRGAIKVVIDHDVPEDLRMSDKFWKVRPFLDRILQGCLSLNRPDCACIGEQMIPFTGACPYRQYLPMKPNPIGVKNFVCATADGIVLDFELYQGTGSLIGKVEEPEGLGLGCLVIERLCQTLHRGTKVYCDRFFTTIKGAQRMMEKELYMTGTIMNNRLAGAKHKLPSDKAMISMGRGTSSEVSTEDGKLCVVKWYDNKPVLLMSVIHGTQPEDTCQRWDKNLKQYVTVSRPSIVREYNNNMAGVDLMDRMIGYYRMSTRTKKWTMRMVMHFTDLALANSWLLYQKDHAIRAGTKTRPIQFLQFRMEVATILLAQHHGADADLSTHSEEEDSNQGVKRHVTELPHVSVRRRANAHLPEMIGLKNAMRCRQLGCTGRTRVRCMTCKVFLCLQVERNCYSAFHT</sequence>
<dbReference type="KEGG" id="dre:110437757"/>
<protein>
    <submittedName>
        <fullName evidence="4">PiggyBac transposable element-derived protein 3 isoform X1</fullName>
    </submittedName>
</protein>
<name>A0AB32TCJ9_DANRE</name>
<feature type="compositionally biased region" description="Basic and acidic residues" evidence="1">
    <location>
        <begin position="116"/>
        <end position="130"/>
    </location>
</feature>
<evidence type="ECO:0000256" key="1">
    <source>
        <dbReference type="SAM" id="MobiDB-lite"/>
    </source>
</evidence>
<evidence type="ECO:0000259" key="2">
    <source>
        <dbReference type="Pfam" id="PF13843"/>
    </source>
</evidence>
<gene>
    <name evidence="4" type="primary">LOC110437757</name>
</gene>
<evidence type="ECO:0000313" key="3">
    <source>
        <dbReference type="Proteomes" id="UP000000437"/>
    </source>
</evidence>
<feature type="compositionally biased region" description="Acidic residues" evidence="1">
    <location>
        <begin position="75"/>
        <end position="88"/>
    </location>
</feature>
<proteinExistence type="predicted"/>
<dbReference type="PANTHER" id="PTHR47272:SF2">
    <property type="entry name" value="PIGGYBAC TRANSPOSABLE ELEMENT-DERIVED PROTEIN 3-LIKE"/>
    <property type="match status" value="1"/>
</dbReference>
<dbReference type="Proteomes" id="UP000000437">
    <property type="component" value="Chromosome 22"/>
</dbReference>
<dbReference type="GeneID" id="110437757"/>
<feature type="region of interest" description="Disordered" evidence="1">
    <location>
        <begin position="75"/>
        <end position="194"/>
    </location>
</feature>
<dbReference type="AlphaFoldDB" id="A0AB32TCJ9"/>
<accession>A0AB32TCJ9</accession>
<dbReference type="PANTHER" id="PTHR47272">
    <property type="entry name" value="DDE_TNP_1_7 DOMAIN-CONTAINING PROTEIN"/>
    <property type="match status" value="1"/>
</dbReference>
<keyword evidence="3" id="KW-1185">Reference proteome</keyword>
<reference evidence="4" key="1">
    <citation type="submission" date="2025-08" db="UniProtKB">
        <authorList>
            <consortium name="RefSeq"/>
        </authorList>
    </citation>
    <scope>IDENTIFICATION</scope>
    <source>
        <strain evidence="4">Tuebingen</strain>
        <tissue evidence="4">Fibroblasts and whole tissue</tissue>
    </source>
</reference>
<feature type="compositionally biased region" description="Acidic residues" evidence="1">
    <location>
        <begin position="101"/>
        <end position="113"/>
    </location>
</feature>
<evidence type="ECO:0000313" key="4">
    <source>
        <dbReference type="RefSeq" id="XP_068072616.1"/>
    </source>
</evidence>
<dbReference type="Pfam" id="PF13843">
    <property type="entry name" value="DDE_Tnp_1_7"/>
    <property type="match status" value="1"/>
</dbReference>
<feature type="compositionally biased region" description="Acidic residues" evidence="1">
    <location>
        <begin position="156"/>
        <end position="167"/>
    </location>
</feature>
<organism evidence="3 4">
    <name type="scientific">Danio rerio</name>
    <name type="common">Zebrafish</name>
    <name type="synonym">Brachydanio rerio</name>
    <dbReference type="NCBI Taxonomy" id="7955"/>
    <lineage>
        <taxon>Eukaryota</taxon>
        <taxon>Metazoa</taxon>
        <taxon>Chordata</taxon>
        <taxon>Craniata</taxon>
        <taxon>Vertebrata</taxon>
        <taxon>Euteleostomi</taxon>
        <taxon>Actinopterygii</taxon>
        <taxon>Neopterygii</taxon>
        <taxon>Teleostei</taxon>
        <taxon>Ostariophysi</taxon>
        <taxon>Cypriniformes</taxon>
        <taxon>Danionidae</taxon>
        <taxon>Danioninae</taxon>
        <taxon>Danio</taxon>
    </lineage>
</organism>
<dbReference type="RefSeq" id="XP_068072616.1">
    <property type="nucleotide sequence ID" value="XM_068216515.2"/>
</dbReference>
<feature type="domain" description="PiggyBac transposable element-derived protein" evidence="2">
    <location>
        <begin position="215"/>
        <end position="578"/>
    </location>
</feature>
<dbReference type="InterPro" id="IPR029526">
    <property type="entry name" value="PGBD"/>
</dbReference>